<proteinExistence type="predicted"/>
<evidence type="ECO:0000313" key="2">
    <source>
        <dbReference type="Proteomes" id="UP000279089"/>
    </source>
</evidence>
<evidence type="ECO:0000313" key="1">
    <source>
        <dbReference type="EMBL" id="RPD37884.1"/>
    </source>
</evidence>
<name>A0A3N4M4B2_9BACT</name>
<dbReference type="AlphaFoldDB" id="A0A3N4M4B2"/>
<sequence length="66" mass="7591">MENGKITIEIPVGKTHEEIRRILASIESVIRKNMPQRRIAEADEILQNSVWPQGLEELLKRSVPTK</sequence>
<protein>
    <submittedName>
        <fullName evidence="1">Uncharacterized protein</fullName>
    </submittedName>
</protein>
<accession>A0A3N4M4B2</accession>
<keyword evidence="2" id="KW-1185">Reference proteome</keyword>
<dbReference type="EMBL" id="RMBX01000023">
    <property type="protein sequence ID" value="RPD37884.1"/>
    <property type="molecule type" value="Genomic_DNA"/>
</dbReference>
<reference evidence="2" key="1">
    <citation type="submission" date="2018-11" db="EMBL/GenBank/DDBJ databases">
        <title>Chitinophaga lutea sp.nov., isolate from arsenic contaminated soil.</title>
        <authorList>
            <person name="Zong Y."/>
        </authorList>
    </citation>
    <scope>NUCLEOTIDE SEQUENCE [LARGE SCALE GENOMIC DNA]</scope>
    <source>
        <strain evidence="2">YLT18</strain>
    </source>
</reference>
<gene>
    <name evidence="1" type="ORF">EG028_27780</name>
</gene>
<dbReference type="RefSeq" id="WP_120519489.1">
    <property type="nucleotide sequence ID" value="NZ_QXZY01000022.1"/>
</dbReference>
<organism evidence="1 2">
    <name type="scientific">Chitinophaga barathri</name>
    <dbReference type="NCBI Taxonomy" id="1647451"/>
    <lineage>
        <taxon>Bacteria</taxon>
        <taxon>Pseudomonadati</taxon>
        <taxon>Bacteroidota</taxon>
        <taxon>Chitinophagia</taxon>
        <taxon>Chitinophagales</taxon>
        <taxon>Chitinophagaceae</taxon>
        <taxon>Chitinophaga</taxon>
    </lineage>
</organism>
<comment type="caution">
    <text evidence="1">The sequence shown here is derived from an EMBL/GenBank/DDBJ whole genome shotgun (WGS) entry which is preliminary data.</text>
</comment>
<dbReference type="Proteomes" id="UP000279089">
    <property type="component" value="Unassembled WGS sequence"/>
</dbReference>